<accession>A0A7K0BV73</accession>
<evidence type="ECO:0000313" key="2">
    <source>
        <dbReference type="Proteomes" id="UP000487268"/>
    </source>
</evidence>
<gene>
    <name evidence="1" type="ORF">ACRB68_31200</name>
</gene>
<name>A0A7K0BV73_9ACTN</name>
<proteinExistence type="predicted"/>
<keyword evidence="2" id="KW-1185">Reference proteome</keyword>
<dbReference type="RefSeq" id="WP_207709705.1">
    <property type="nucleotide sequence ID" value="NZ_WEGH01000002.1"/>
</dbReference>
<dbReference type="Pfam" id="PF11583">
    <property type="entry name" value="AurF"/>
    <property type="match status" value="1"/>
</dbReference>
<dbReference type="Gene3D" id="1.10.620.20">
    <property type="entry name" value="Ribonucleotide Reductase, subunit A"/>
    <property type="match status" value="1"/>
</dbReference>
<dbReference type="EMBL" id="WEGH01000002">
    <property type="protein sequence ID" value="MQY05057.1"/>
    <property type="molecule type" value="Genomic_DNA"/>
</dbReference>
<dbReference type="AlphaFoldDB" id="A0A7K0BV73"/>
<evidence type="ECO:0008006" key="3">
    <source>
        <dbReference type="Google" id="ProtNLM"/>
    </source>
</evidence>
<sequence length="306" mass="33825">MAPQGPSGAMERDLLGRLSDRWGKQVAVKKDELDLDGHFDPALPDFPARLVPLFGIPRVAAADQETRHRVLAGAWISYNARTSAVEQEVILPACRLMLTDRLPGRRDSRAKEVLHQTIIDEHYHILMCMNAAGVTARRRELTGLDFDDRRWRVVEILNARRDAALTERAKDLVTLAFSVAAETVIGAYLLTVSSDMGIQPMNRLSVHLHRQDETGHAVVFRELVASVYRALGTEEQAFFRQALRDGLAAFPSPDHRPWVAIAGAAGLDVSEDDVAAAFGSLPPLPRDTGPLRRLLAELDITESFGL</sequence>
<reference evidence="1 2" key="1">
    <citation type="submission" date="2019-10" db="EMBL/GenBank/DDBJ databases">
        <title>Actinomadura rubteroloni sp. nov. and Actinomadura macrotermitis sp. nov., isolated from the gut of fungus growing-termite Macrotermes natalensis.</title>
        <authorList>
            <person name="Benndorf R."/>
            <person name="Martin K."/>
            <person name="Kuefner M."/>
            <person name="De Beer W."/>
            <person name="Kaster A.-K."/>
            <person name="Vollmers J."/>
            <person name="Poulsen M."/>
            <person name="Beemelmanns C."/>
        </authorList>
    </citation>
    <scope>NUCLEOTIDE SEQUENCE [LARGE SCALE GENOMIC DNA]</scope>
    <source>
        <strain evidence="1 2">RB68</strain>
    </source>
</reference>
<comment type="caution">
    <text evidence="1">The sequence shown here is derived from an EMBL/GenBank/DDBJ whole genome shotgun (WGS) entry which is preliminary data.</text>
</comment>
<organism evidence="1 2">
    <name type="scientific">Actinomadura macrotermitis</name>
    <dbReference type="NCBI Taxonomy" id="2585200"/>
    <lineage>
        <taxon>Bacteria</taxon>
        <taxon>Bacillati</taxon>
        <taxon>Actinomycetota</taxon>
        <taxon>Actinomycetes</taxon>
        <taxon>Streptosporangiales</taxon>
        <taxon>Thermomonosporaceae</taxon>
        <taxon>Actinomadura</taxon>
    </lineage>
</organism>
<dbReference type="GO" id="GO:0016491">
    <property type="term" value="F:oxidoreductase activity"/>
    <property type="evidence" value="ECO:0007669"/>
    <property type="project" value="InterPro"/>
</dbReference>
<evidence type="ECO:0000313" key="1">
    <source>
        <dbReference type="EMBL" id="MQY05057.1"/>
    </source>
</evidence>
<protein>
    <recommendedName>
        <fullName evidence="3">Diiron oxygenase</fullName>
    </recommendedName>
</protein>
<dbReference type="InterPro" id="IPR025859">
    <property type="entry name" value="AurF/CmlI"/>
</dbReference>
<dbReference type="Proteomes" id="UP000487268">
    <property type="component" value="Unassembled WGS sequence"/>
</dbReference>
<dbReference type="InterPro" id="IPR012348">
    <property type="entry name" value="RNR-like"/>
</dbReference>